<evidence type="ECO:0000256" key="1">
    <source>
        <dbReference type="PROSITE-ProRule" id="PRU00339"/>
    </source>
</evidence>
<dbReference type="AlphaFoldDB" id="A0A1Q3EF89"/>
<reference evidence="3 4" key="2">
    <citation type="submission" date="2017-02" db="EMBL/GenBank/DDBJ databases">
        <title>A genome survey and senescence transcriptome analysis in Lentinula edodes.</title>
        <authorList>
            <person name="Sakamoto Y."/>
            <person name="Nakade K."/>
            <person name="Sato S."/>
            <person name="Yoshida Y."/>
            <person name="Miyazaki K."/>
            <person name="Natsume S."/>
            <person name="Konno N."/>
        </authorList>
    </citation>
    <scope>NUCLEOTIDE SEQUENCE [LARGE SCALE GENOMIC DNA]</scope>
    <source>
        <strain evidence="3 4">NBRC 111202</strain>
    </source>
</reference>
<protein>
    <submittedName>
        <fullName evidence="3">Nadph oxidase regulator</fullName>
    </submittedName>
</protein>
<feature type="compositionally biased region" description="Basic and acidic residues" evidence="2">
    <location>
        <begin position="230"/>
        <end position="241"/>
    </location>
</feature>
<reference evidence="3 4" key="1">
    <citation type="submission" date="2016-08" db="EMBL/GenBank/DDBJ databases">
        <authorList>
            <consortium name="Lentinula edodes genome sequencing consortium"/>
            <person name="Sakamoto Y."/>
            <person name="Nakade K."/>
            <person name="Sato S."/>
            <person name="Yoshida Y."/>
            <person name="Miyazaki K."/>
            <person name="Natsume S."/>
            <person name="Konno N."/>
        </authorList>
    </citation>
    <scope>NUCLEOTIDE SEQUENCE [LARGE SCALE GENOMIC DNA]</scope>
    <source>
        <strain evidence="3 4">NBRC 111202</strain>
    </source>
</reference>
<dbReference type="PANTHER" id="PTHR15175:SF0">
    <property type="entry name" value="SH3 DOMAIN-CONTAINING PROTEIN C23A1.17"/>
    <property type="match status" value="1"/>
</dbReference>
<dbReference type="SUPFAM" id="SSF48452">
    <property type="entry name" value="TPR-like"/>
    <property type="match status" value="1"/>
</dbReference>
<dbReference type="InterPro" id="IPR051864">
    <property type="entry name" value="NCF2_NOXA1"/>
</dbReference>
<dbReference type="PROSITE" id="PS50005">
    <property type="entry name" value="TPR"/>
    <property type="match status" value="1"/>
</dbReference>
<name>A0A1Q3EF89_LENED</name>
<dbReference type="SMART" id="SM00028">
    <property type="entry name" value="TPR"/>
    <property type="match status" value="2"/>
</dbReference>
<proteinExistence type="predicted"/>
<comment type="caution">
    <text evidence="3">The sequence shown here is derived from an EMBL/GenBank/DDBJ whole genome shotgun (WGS) entry which is preliminary data.</text>
</comment>
<evidence type="ECO:0000256" key="2">
    <source>
        <dbReference type="SAM" id="MobiDB-lite"/>
    </source>
</evidence>
<keyword evidence="4" id="KW-1185">Reference proteome</keyword>
<evidence type="ECO:0000313" key="3">
    <source>
        <dbReference type="EMBL" id="GAW05870.1"/>
    </source>
</evidence>
<dbReference type="Gene3D" id="1.25.40.10">
    <property type="entry name" value="Tetratricopeptide repeat domain"/>
    <property type="match status" value="1"/>
</dbReference>
<dbReference type="EMBL" id="BDGU01000278">
    <property type="protein sequence ID" value="GAW05870.1"/>
    <property type="molecule type" value="Genomic_DNA"/>
</dbReference>
<feature type="repeat" description="TPR" evidence="1">
    <location>
        <begin position="39"/>
        <end position="72"/>
    </location>
</feature>
<feature type="region of interest" description="Disordered" evidence="2">
    <location>
        <begin position="191"/>
        <end position="241"/>
    </location>
</feature>
<accession>A0A1Q3EF89</accession>
<dbReference type="InterPro" id="IPR019734">
    <property type="entry name" value="TPR_rpt"/>
</dbReference>
<dbReference type="PANTHER" id="PTHR15175">
    <property type="entry name" value="NEUTROPHIL CYTOSOLIC FACTOR 2, NEUTROPHIL NADPH OXIDASE FACTOR 2"/>
    <property type="match status" value="1"/>
</dbReference>
<keyword evidence="1" id="KW-0802">TPR repeat</keyword>
<sequence>MALAVLKHELDTWDAALQAYDSEDLDGALSIFEKISDTSKVAMNVGLIHMYQGNFGHAIAKFTDAIELDRFLAVGYFQRGVCHYKLKAMEKALQDFVDAEVMMRGNQVVYYQELGLQFELHTDRILLDRGLTLIQLGRYDDGMKLVWESGSLKEENSEIYAMPTGLLFRPPASKRLFLLKYQHATGAESRNFYHSNTSTPMSPVPFSSGPKSDSSSTYAPSTSDRGSVSVREERSSIQKDRGYFEPSDAKYTFPSTSSSTLRHLRTDLIKVLGPDLTSPTTEISTIPCAGVRIASGSLIGLMGWRLVVELVDDDDDEDYQNEKNRRRRTWGQKQKGKGKFKVQYKTPAIVGNFILDTGSAKSVVSQDALRALKYRGKFNPGAEVTLRIQGVRTQCLVARLGEASTLGGQFMTSGNLTFYFDNKMNAPVLYVGDEANERPTSDIPRTVASTGMDRRNRRISLRESVSLIVALFKHNETVVAA</sequence>
<organism evidence="3 4">
    <name type="scientific">Lentinula edodes</name>
    <name type="common">Shiitake mushroom</name>
    <name type="synonym">Lentinus edodes</name>
    <dbReference type="NCBI Taxonomy" id="5353"/>
    <lineage>
        <taxon>Eukaryota</taxon>
        <taxon>Fungi</taxon>
        <taxon>Dikarya</taxon>
        <taxon>Basidiomycota</taxon>
        <taxon>Agaricomycotina</taxon>
        <taxon>Agaricomycetes</taxon>
        <taxon>Agaricomycetidae</taxon>
        <taxon>Agaricales</taxon>
        <taxon>Marasmiineae</taxon>
        <taxon>Omphalotaceae</taxon>
        <taxon>Lentinula</taxon>
    </lineage>
</organism>
<feature type="compositionally biased region" description="Low complexity" evidence="2">
    <location>
        <begin position="207"/>
        <end position="229"/>
    </location>
</feature>
<feature type="compositionally biased region" description="Polar residues" evidence="2">
    <location>
        <begin position="192"/>
        <end position="201"/>
    </location>
</feature>
<dbReference type="InterPro" id="IPR011990">
    <property type="entry name" value="TPR-like_helical_dom_sf"/>
</dbReference>
<gene>
    <name evidence="3" type="ORF">LENED_007756</name>
</gene>
<evidence type="ECO:0000313" key="4">
    <source>
        <dbReference type="Proteomes" id="UP000188533"/>
    </source>
</evidence>
<dbReference type="STRING" id="5353.A0A1Q3EF89"/>
<dbReference type="Proteomes" id="UP000188533">
    <property type="component" value="Unassembled WGS sequence"/>
</dbReference>